<dbReference type="OrthoDB" id="1368at2759"/>
<dbReference type="EMBL" id="JABCKI010000204">
    <property type="protein sequence ID" value="KAG5651736.1"/>
    <property type="molecule type" value="Genomic_DNA"/>
</dbReference>
<evidence type="ECO:0000313" key="3">
    <source>
        <dbReference type="Proteomes" id="UP000717328"/>
    </source>
</evidence>
<evidence type="ECO:0000313" key="2">
    <source>
        <dbReference type="EMBL" id="KAG5651736.1"/>
    </source>
</evidence>
<dbReference type="AlphaFoldDB" id="A0A9P7KLM7"/>
<proteinExistence type="predicted"/>
<gene>
    <name evidence="2" type="ORF">H0H81_007625</name>
</gene>
<evidence type="ECO:0000256" key="1">
    <source>
        <dbReference type="SAM" id="MobiDB-lite"/>
    </source>
</evidence>
<reference evidence="2" key="1">
    <citation type="submission" date="2021-02" db="EMBL/GenBank/DDBJ databases">
        <authorList>
            <person name="Nieuwenhuis M."/>
            <person name="Van De Peppel L.J.J."/>
        </authorList>
    </citation>
    <scope>NUCLEOTIDE SEQUENCE</scope>
    <source>
        <strain evidence="2">D49</strain>
    </source>
</reference>
<feature type="compositionally biased region" description="Polar residues" evidence="1">
    <location>
        <begin position="126"/>
        <end position="138"/>
    </location>
</feature>
<feature type="region of interest" description="Disordered" evidence="1">
    <location>
        <begin position="92"/>
        <end position="155"/>
    </location>
</feature>
<dbReference type="Proteomes" id="UP000717328">
    <property type="component" value="Unassembled WGS sequence"/>
</dbReference>
<protein>
    <submittedName>
        <fullName evidence="2">Uncharacterized protein</fullName>
    </submittedName>
</protein>
<comment type="caution">
    <text evidence="2">The sequence shown here is derived from an EMBL/GenBank/DDBJ whole genome shotgun (WGS) entry which is preliminary data.</text>
</comment>
<sequence length="242" mass="27899">MMFWVHVPSEREISGVSQEKATLQGVIEKKTMVNLIQAFSVSVKHFLRSEPGVYYQDLYPLISFLPRYANPEGTHTKADKVPLWSSSDDIEEAHGHKRNWGNPRSAADTAENHPQRTESLPAHLHPTTNSEDTKSVGSSGWFRTLGRNSKPRRHKFDPEKVLPEVESHYPLKPARNPPPSTIYDYIPPLRLFKWIFRTMMRRKMPPEELEAINKKKKLYRVESNVPVEICLVLSRSVTHFSC</sequence>
<accession>A0A9P7KLM7</accession>
<keyword evidence="3" id="KW-1185">Reference proteome</keyword>
<reference evidence="2" key="2">
    <citation type="submission" date="2021-10" db="EMBL/GenBank/DDBJ databases">
        <title>Phylogenomics reveals ancestral predisposition of the termite-cultivated fungus Termitomyces towards a domesticated lifestyle.</title>
        <authorList>
            <person name="Auxier B."/>
            <person name="Grum-Grzhimaylo A."/>
            <person name="Cardenas M.E."/>
            <person name="Lodge J.D."/>
            <person name="Laessoe T."/>
            <person name="Pedersen O."/>
            <person name="Smith M.E."/>
            <person name="Kuyper T.W."/>
            <person name="Franco-Molano E.A."/>
            <person name="Baroni T.J."/>
            <person name="Aanen D.K."/>
        </authorList>
    </citation>
    <scope>NUCLEOTIDE SEQUENCE</scope>
    <source>
        <strain evidence="2">D49</strain>
    </source>
</reference>
<organism evidence="2 3">
    <name type="scientific">Sphagnurus paluster</name>
    <dbReference type="NCBI Taxonomy" id="117069"/>
    <lineage>
        <taxon>Eukaryota</taxon>
        <taxon>Fungi</taxon>
        <taxon>Dikarya</taxon>
        <taxon>Basidiomycota</taxon>
        <taxon>Agaricomycotina</taxon>
        <taxon>Agaricomycetes</taxon>
        <taxon>Agaricomycetidae</taxon>
        <taxon>Agaricales</taxon>
        <taxon>Tricholomatineae</taxon>
        <taxon>Lyophyllaceae</taxon>
        <taxon>Sphagnurus</taxon>
    </lineage>
</organism>
<name>A0A9P7KLM7_9AGAR</name>